<reference evidence="2 4" key="3">
    <citation type="submission" date="2017-11" db="EMBL/GenBank/DDBJ databases">
        <title>De-novo sequencing of pomegranate (Punica granatum L.) genome.</title>
        <authorList>
            <person name="Akparov Z."/>
            <person name="Amiraslanov A."/>
            <person name="Hajiyeva S."/>
            <person name="Abbasov M."/>
            <person name="Kaur K."/>
            <person name="Hamwieh A."/>
            <person name="Solovyev V."/>
            <person name="Salamov A."/>
            <person name="Braich B."/>
            <person name="Kosarev P."/>
            <person name="Mahmoud A."/>
            <person name="Hajiyev E."/>
            <person name="Babayeva S."/>
            <person name="Izzatullayeva V."/>
            <person name="Mammadov A."/>
            <person name="Mammadov A."/>
            <person name="Sharifova S."/>
            <person name="Ojaghi J."/>
            <person name="Eynullazada K."/>
            <person name="Bayramov B."/>
            <person name="Abdulazimova A."/>
            <person name="Shahmuradov I."/>
        </authorList>
    </citation>
    <scope>NUCLEOTIDE SEQUENCE [LARGE SCALE GENOMIC DNA]</scope>
    <source>
        <strain evidence="2">AG2017</strain>
        <strain evidence="4">cv. AG2017</strain>
        <tissue evidence="2">Leaf</tissue>
    </source>
</reference>
<sequence length="125" mass="13793">MVAILLKCPSFPLLTDATMLLPMLWSCYYRYCFCAAAMVQLLPFVFLGRHHGCVVPLSCFLELPELASLITSSSTPCRLRVVAGPLPSILCFPELICSCRQSSEVHELSRCYADPLRVALAPIPS</sequence>
<evidence type="ECO:0000313" key="2">
    <source>
        <dbReference type="EMBL" id="PKH99241.1"/>
    </source>
</evidence>
<reference evidence="1" key="2">
    <citation type="submission" date="2017-06" db="EMBL/GenBank/DDBJ databases">
        <title>The pomegranate genome and the genomics of punicalagin biosynthesis.</title>
        <authorList>
            <person name="Xu C."/>
        </authorList>
    </citation>
    <scope>NUCLEOTIDE SEQUENCE [LARGE SCALE GENOMIC DNA]</scope>
    <source>
        <tissue evidence="1">Fresh leaf</tissue>
    </source>
</reference>
<organism evidence="1 3">
    <name type="scientific">Punica granatum</name>
    <name type="common">Pomegranate</name>
    <dbReference type="NCBI Taxonomy" id="22663"/>
    <lineage>
        <taxon>Eukaryota</taxon>
        <taxon>Viridiplantae</taxon>
        <taxon>Streptophyta</taxon>
        <taxon>Embryophyta</taxon>
        <taxon>Tracheophyta</taxon>
        <taxon>Spermatophyta</taxon>
        <taxon>Magnoliopsida</taxon>
        <taxon>eudicotyledons</taxon>
        <taxon>Gunneridae</taxon>
        <taxon>Pentapetalae</taxon>
        <taxon>rosids</taxon>
        <taxon>malvids</taxon>
        <taxon>Myrtales</taxon>
        <taxon>Lythraceae</taxon>
        <taxon>Punica</taxon>
    </lineage>
</organism>
<comment type="caution">
    <text evidence="1">The sequence shown here is derived from an EMBL/GenBank/DDBJ whole genome shotgun (WGS) entry which is preliminary data.</text>
</comment>
<protein>
    <submittedName>
        <fullName evidence="1">Uncharacterized protein</fullName>
    </submittedName>
</protein>
<name>A0A218XM97_PUNGR</name>
<evidence type="ECO:0000313" key="4">
    <source>
        <dbReference type="Proteomes" id="UP000233551"/>
    </source>
</evidence>
<dbReference type="AlphaFoldDB" id="A0A218XM97"/>
<evidence type="ECO:0000313" key="3">
    <source>
        <dbReference type="Proteomes" id="UP000197138"/>
    </source>
</evidence>
<accession>A0A218XM97</accession>
<dbReference type="Proteomes" id="UP000197138">
    <property type="component" value="Unassembled WGS sequence"/>
</dbReference>
<dbReference type="EMBL" id="MTKT01001094">
    <property type="protein sequence ID" value="OWM86034.1"/>
    <property type="molecule type" value="Genomic_DNA"/>
</dbReference>
<gene>
    <name evidence="1" type="ORF">CDL15_Pgr027260</name>
    <name evidence="2" type="ORF">CRG98_049665</name>
</gene>
<dbReference type="EMBL" id="PGOL01041802">
    <property type="protein sequence ID" value="PKH99241.1"/>
    <property type="molecule type" value="Genomic_DNA"/>
</dbReference>
<evidence type="ECO:0000313" key="1">
    <source>
        <dbReference type="EMBL" id="OWM86034.1"/>
    </source>
</evidence>
<dbReference type="Proteomes" id="UP000233551">
    <property type="component" value="Unassembled WGS sequence"/>
</dbReference>
<reference evidence="3" key="1">
    <citation type="journal article" date="2017" name="Plant J.">
        <title>The pomegranate (Punica granatum L.) genome and the genomics of punicalagin biosynthesis.</title>
        <authorList>
            <person name="Qin G."/>
            <person name="Xu C."/>
            <person name="Ming R."/>
            <person name="Tang H."/>
            <person name="Guyot R."/>
            <person name="Kramer E.M."/>
            <person name="Hu Y."/>
            <person name="Yi X."/>
            <person name="Qi Y."/>
            <person name="Xu X."/>
            <person name="Gao Z."/>
            <person name="Pan H."/>
            <person name="Jian J."/>
            <person name="Tian Y."/>
            <person name="Yue Z."/>
            <person name="Xu Y."/>
        </authorList>
    </citation>
    <scope>NUCLEOTIDE SEQUENCE [LARGE SCALE GENOMIC DNA]</scope>
    <source>
        <strain evidence="3">cv. Dabenzi</strain>
    </source>
</reference>
<keyword evidence="4" id="KW-1185">Reference proteome</keyword>
<proteinExistence type="predicted"/>